<name>A0A088E6F8_9CREN</name>
<dbReference type="PANTHER" id="PTHR10569">
    <property type="entry name" value="GLYCOGEN DEBRANCHING ENZYME"/>
    <property type="match status" value="1"/>
</dbReference>
<dbReference type="EMBL" id="CP012173">
    <property type="protein sequence ID" value="AKV76663.1"/>
    <property type="molecule type" value="Genomic_DNA"/>
</dbReference>
<dbReference type="GO" id="GO:0004135">
    <property type="term" value="F:amylo-alpha-1,6-glucosidase activity"/>
    <property type="evidence" value="ECO:0007669"/>
    <property type="project" value="InterPro"/>
</dbReference>
<evidence type="ECO:0000259" key="1">
    <source>
        <dbReference type="Pfam" id="PF06202"/>
    </source>
</evidence>
<feature type="domain" description="Glycogen debranching enzyme C-terminal" evidence="1">
    <location>
        <begin position="249"/>
        <end position="601"/>
    </location>
</feature>
<feature type="domain" description="Glycogen debranching enzyme bacterial and archaeal type N-terminal" evidence="2">
    <location>
        <begin position="10"/>
        <end position="214"/>
    </location>
</feature>
<dbReference type="EMBL" id="CP012174">
    <property type="protein sequence ID" value="AKV78915.1"/>
    <property type="molecule type" value="Genomic_DNA"/>
</dbReference>
<dbReference type="GO" id="GO:0005980">
    <property type="term" value="P:glycogen catabolic process"/>
    <property type="evidence" value="ECO:0007669"/>
    <property type="project" value="InterPro"/>
</dbReference>
<dbReference type="AlphaFoldDB" id="A0A088E6F8"/>
<evidence type="ECO:0000313" key="14">
    <source>
        <dbReference type="Proteomes" id="UP000068832"/>
    </source>
</evidence>
<dbReference type="OMA" id="WPWLLGP"/>
<dbReference type="InterPro" id="IPR008928">
    <property type="entry name" value="6-hairpin_glycosidase_sf"/>
</dbReference>
<dbReference type="Proteomes" id="UP000062398">
    <property type="component" value="Chromosome"/>
</dbReference>
<dbReference type="Pfam" id="PF06202">
    <property type="entry name" value="GDE_C"/>
    <property type="match status" value="1"/>
</dbReference>
<reference evidence="8 10" key="3">
    <citation type="submission" date="2015-07" db="EMBL/GenBank/DDBJ databases">
        <title>Physiological, transcriptional responses and genome re-sequencing of acid resistant extremely thermoacidophilic Metallosphaera sedula SARC-M1.</title>
        <authorList>
            <person name="Ai C."/>
            <person name="McCarthy S."/>
            <person name="Eckrich V."/>
            <person name="Rudrappa D."/>
            <person name="Qiu G."/>
            <person name="Blum P."/>
        </authorList>
    </citation>
    <scope>NUCLEOTIDE SEQUENCE [LARGE SCALE GENOMIC DNA]</scope>
    <source>
        <strain evidence="8 10">SARC-M1</strain>
    </source>
</reference>
<dbReference type="EMBL" id="CP012175">
    <property type="protein sequence ID" value="AKV81160.1"/>
    <property type="molecule type" value="Genomic_DNA"/>
</dbReference>
<dbReference type="RefSeq" id="WP_012021366.1">
    <property type="nucleotide sequence ID" value="NZ_CP008822.1"/>
</dbReference>
<dbReference type="Proteomes" id="UP000062475">
    <property type="component" value="Chromosome"/>
</dbReference>
<dbReference type="Proteomes" id="UP000056255">
    <property type="component" value="Chromosome"/>
</dbReference>
<proteinExistence type="predicted"/>
<evidence type="ECO:0000313" key="10">
    <source>
        <dbReference type="Proteomes" id="UP000056255"/>
    </source>
</evidence>
<evidence type="ECO:0000313" key="6">
    <source>
        <dbReference type="EMBL" id="AKV78915.1"/>
    </source>
</evidence>
<reference evidence="3 9" key="1">
    <citation type="journal article" date="2014" name="J. Bacteriol.">
        <title>Role of an Archaeal PitA Transporter in the Copper and Arsenic Resistance of Metallosphaera sedula, an Extreme Thermoacidophile.</title>
        <authorList>
            <person name="McCarthy S."/>
            <person name="Ai C."/>
            <person name="Wheaton G."/>
            <person name="Tevatia R."/>
            <person name="Eckrich V."/>
            <person name="Kelly R."/>
            <person name="Blum P."/>
        </authorList>
    </citation>
    <scope>NUCLEOTIDE SEQUENCE [LARGE SCALE GENOMIC DNA]</scope>
    <source>
        <strain evidence="3 9">CuR1</strain>
    </source>
</reference>
<dbReference type="Pfam" id="PF12439">
    <property type="entry name" value="GDE_N"/>
    <property type="match status" value="1"/>
</dbReference>
<accession>A0A088E6F8</accession>
<dbReference type="InterPro" id="IPR024742">
    <property type="entry name" value="Glycogen_debranch_N"/>
</dbReference>
<dbReference type="GeneID" id="91755922"/>
<organism evidence="3 9">
    <name type="scientific">Metallosphaera sedula</name>
    <dbReference type="NCBI Taxonomy" id="43687"/>
    <lineage>
        <taxon>Archaea</taxon>
        <taxon>Thermoproteota</taxon>
        <taxon>Thermoprotei</taxon>
        <taxon>Sulfolobales</taxon>
        <taxon>Sulfolobaceae</taxon>
        <taxon>Metallosphaera</taxon>
    </lineage>
</organism>
<dbReference type="Proteomes" id="UP000068832">
    <property type="component" value="Chromosome"/>
</dbReference>
<dbReference type="EMBL" id="CP008822">
    <property type="protein sequence ID" value="AIM27563.1"/>
    <property type="molecule type" value="Genomic_DNA"/>
</dbReference>
<dbReference type="NCBIfam" id="TIGR01561">
    <property type="entry name" value="gde_arch"/>
    <property type="match status" value="1"/>
</dbReference>
<evidence type="ECO:0000313" key="3">
    <source>
        <dbReference type="EMBL" id="AIM27563.1"/>
    </source>
</evidence>
<reference evidence="11 12" key="2">
    <citation type="journal article" date="2015" name="Genome Announc.">
        <title>Complete Genome Sequences of Evolved Arsenate-Resistant Metallosphaera sedula Strains.</title>
        <authorList>
            <person name="Ai C."/>
            <person name="McCarthy S."/>
            <person name="Schackwitz W."/>
            <person name="Martin J."/>
            <person name="Lipzen A."/>
            <person name="Blum P."/>
        </authorList>
    </citation>
    <scope>NUCLEOTIDE SEQUENCE [LARGE SCALE GENOMIC DNA]</scope>
    <source>
        <strain evidence="6 12">ARS120-1</strain>
        <strain evidence="7 11">ARS120-2</strain>
        <strain evidence="4 14">ARS50-1</strain>
        <strain evidence="5 13">ARS50-2</strain>
    </source>
</reference>
<dbReference type="OrthoDB" id="8543at2157"/>
<sequence length="611" mass="70932">MLDPKECEDREWIIPTGTGGYSSSTFCGINSRTYHGLLVIPQDPPHRRYMTLAKVEDFVITDGQEYPMSTNHYLNDVFYPEGYRFLNHVERGENFVRWDFLFGNSRVERTLVVHRGYNAITLSYASQRGVFRICPLVTYRSHHVALKSVHPIFTYRLLQDHILLLANGIPFLRVRIRGDHVLDKTEYWYYNFFYRLDFERGTNYLEDLYNPFCVISKGNKIEMDFYWGEFEPEQKRVGSKEIMDLLSSAGKSFVVRSGDKYAIIAGYHWFDEWGRDTMISMEGILLMNGLYEQAKSILLRYFNAVNRGLMPNNFLGNNETAYKGVDVSLWGINAVYKYYQYTNDVEFLKRIFPRMLEVVDSYWKGNGVVVNKDNLLYHVGAPRTWMDAQFDGEVVTPREGAAVEINALWYNALMIMDQISKRLGIHDDEFVEKAEKVRSAFLEKFPSEAGLYDYIGWDDKPGKEIRPNQLVALGLPYPVVSKDIAMRVLEVVETELLRPYGLSTLSKRDKGYTPFYRGDRASRDRAYHNGPIWPWLVGIYVDAKLNFEYDSLRIKNLLNQFSPLLGVAVRENGYVPELFEDIPPYKKGGCIAQAWSVAELNRAIRNIINYS</sequence>
<dbReference type="SUPFAM" id="SSF48208">
    <property type="entry name" value="Six-hairpin glycosidases"/>
    <property type="match status" value="1"/>
</dbReference>
<dbReference type="EMBL" id="CP012176">
    <property type="protein sequence ID" value="AKV83399.1"/>
    <property type="molecule type" value="Genomic_DNA"/>
</dbReference>
<dbReference type="GO" id="GO:0004134">
    <property type="term" value="F:4-alpha-glucanotransferase activity"/>
    <property type="evidence" value="ECO:0007669"/>
    <property type="project" value="InterPro"/>
</dbReference>
<gene>
    <name evidence="3" type="ORF">HA72_1421</name>
    <name evidence="4" type="ORF">MsedA_1440</name>
    <name evidence="5" type="ORF">MsedB_1442</name>
    <name evidence="6" type="ORF">MsedC_1440</name>
    <name evidence="7" type="ORF">MsedD_1441</name>
    <name evidence="8" type="ORF">MsedE_1446</name>
</gene>
<dbReference type="InterPro" id="IPR012341">
    <property type="entry name" value="6hp_glycosidase-like_sf"/>
</dbReference>
<evidence type="ECO:0000313" key="12">
    <source>
        <dbReference type="Proteomes" id="UP000062398"/>
    </source>
</evidence>
<protein>
    <submittedName>
        <fullName evidence="3">Glycogen debranching enzyme, putative</fullName>
    </submittedName>
    <submittedName>
        <fullName evidence="4">Glycogen debranching protein</fullName>
    </submittedName>
</protein>
<dbReference type="PANTHER" id="PTHR10569:SF2">
    <property type="entry name" value="GLYCOGEN DEBRANCHING ENZYME"/>
    <property type="match status" value="1"/>
</dbReference>
<evidence type="ECO:0000313" key="7">
    <source>
        <dbReference type="EMBL" id="AKV81160.1"/>
    </source>
</evidence>
<dbReference type="Proteomes" id="UP000029084">
    <property type="component" value="Chromosome"/>
</dbReference>
<evidence type="ECO:0000313" key="4">
    <source>
        <dbReference type="EMBL" id="AKV74424.1"/>
    </source>
</evidence>
<dbReference type="PATRIC" id="fig|43687.5.peg.1543"/>
<evidence type="ECO:0000259" key="2">
    <source>
        <dbReference type="Pfam" id="PF12439"/>
    </source>
</evidence>
<evidence type="ECO:0000313" key="13">
    <source>
        <dbReference type="Proteomes" id="UP000062475"/>
    </source>
</evidence>
<dbReference type="InterPro" id="IPR006451">
    <property type="entry name" value="Glycogen_debranch_arc"/>
</dbReference>
<evidence type="ECO:0000313" key="8">
    <source>
        <dbReference type="EMBL" id="AKV83399.1"/>
    </source>
</evidence>
<evidence type="ECO:0000313" key="5">
    <source>
        <dbReference type="EMBL" id="AKV76663.1"/>
    </source>
</evidence>
<evidence type="ECO:0000313" key="11">
    <source>
        <dbReference type="Proteomes" id="UP000061362"/>
    </source>
</evidence>
<dbReference type="EMBL" id="CP012172">
    <property type="protein sequence ID" value="AKV74424.1"/>
    <property type="molecule type" value="Genomic_DNA"/>
</dbReference>
<dbReference type="InterPro" id="IPR010401">
    <property type="entry name" value="AGL/Gdb1"/>
</dbReference>
<evidence type="ECO:0000313" key="9">
    <source>
        <dbReference type="Proteomes" id="UP000029084"/>
    </source>
</evidence>
<dbReference type="Gene3D" id="1.50.10.10">
    <property type="match status" value="1"/>
</dbReference>
<dbReference type="Proteomes" id="UP000061362">
    <property type="component" value="Chromosome"/>
</dbReference>
<dbReference type="InterPro" id="IPR032790">
    <property type="entry name" value="GDE_C"/>
</dbReference>